<feature type="transmembrane region" description="Helical" evidence="7">
    <location>
        <begin position="158"/>
        <end position="182"/>
    </location>
</feature>
<keyword evidence="10" id="KW-1185">Reference proteome</keyword>
<feature type="transmembrane region" description="Helical" evidence="7">
    <location>
        <begin position="109"/>
        <end position="129"/>
    </location>
</feature>
<evidence type="ECO:0000256" key="4">
    <source>
        <dbReference type="ARBA" id="ARBA00022692"/>
    </source>
</evidence>
<comment type="similarity">
    <text evidence="7">Belongs to the binding-protein-dependent transport system permease family.</text>
</comment>
<dbReference type="InterPro" id="IPR035906">
    <property type="entry name" value="MetI-like_sf"/>
</dbReference>
<dbReference type="PANTHER" id="PTHR30193:SF37">
    <property type="entry name" value="INNER MEMBRANE ABC TRANSPORTER PERMEASE PROTEIN YCJO"/>
    <property type="match status" value="1"/>
</dbReference>
<organism evidence="9 10">
    <name type="scientific">Paenibacillus psychroresistens</name>
    <dbReference type="NCBI Taxonomy" id="1778678"/>
    <lineage>
        <taxon>Bacteria</taxon>
        <taxon>Bacillati</taxon>
        <taxon>Bacillota</taxon>
        <taxon>Bacilli</taxon>
        <taxon>Bacillales</taxon>
        <taxon>Paenibacillaceae</taxon>
        <taxon>Paenibacillus</taxon>
    </lineage>
</organism>
<dbReference type="AlphaFoldDB" id="A0A6B8RY89"/>
<feature type="transmembrane region" description="Helical" evidence="7">
    <location>
        <begin position="203"/>
        <end position="228"/>
    </location>
</feature>
<evidence type="ECO:0000256" key="5">
    <source>
        <dbReference type="ARBA" id="ARBA00022989"/>
    </source>
</evidence>
<dbReference type="SUPFAM" id="SSF161098">
    <property type="entry name" value="MetI-like"/>
    <property type="match status" value="1"/>
</dbReference>
<evidence type="ECO:0000256" key="7">
    <source>
        <dbReference type="RuleBase" id="RU363032"/>
    </source>
</evidence>
<dbReference type="OrthoDB" id="9788108at2"/>
<evidence type="ECO:0000313" key="10">
    <source>
        <dbReference type="Proteomes" id="UP000426246"/>
    </source>
</evidence>
<keyword evidence="6 7" id="KW-0472">Membrane</keyword>
<keyword evidence="4 7" id="KW-0812">Transmembrane</keyword>
<reference evidence="10" key="1">
    <citation type="submission" date="2018-11" db="EMBL/GenBank/DDBJ databases">
        <title>Complete genome sequence of Paenibacillus sp. ML311-T8.</title>
        <authorList>
            <person name="Nam Y.-D."/>
            <person name="Kang J."/>
            <person name="Chung W.-H."/>
            <person name="Park Y.S."/>
        </authorList>
    </citation>
    <scope>NUCLEOTIDE SEQUENCE [LARGE SCALE GENOMIC DNA]</scope>
    <source>
        <strain evidence="10">ML311-T8</strain>
    </source>
</reference>
<keyword evidence="2 7" id="KW-0813">Transport</keyword>
<dbReference type="GO" id="GO:0055085">
    <property type="term" value="P:transmembrane transport"/>
    <property type="evidence" value="ECO:0007669"/>
    <property type="project" value="InterPro"/>
</dbReference>
<evidence type="ECO:0000259" key="8">
    <source>
        <dbReference type="PROSITE" id="PS50928"/>
    </source>
</evidence>
<feature type="domain" description="ABC transmembrane type-1" evidence="8">
    <location>
        <begin position="71"/>
        <end position="284"/>
    </location>
</feature>
<dbReference type="CDD" id="cd06261">
    <property type="entry name" value="TM_PBP2"/>
    <property type="match status" value="1"/>
</dbReference>
<dbReference type="KEGG" id="ppsc:EHS13_26490"/>
<feature type="transmembrane region" description="Helical" evidence="7">
    <location>
        <begin position="263"/>
        <end position="283"/>
    </location>
</feature>
<dbReference type="InterPro" id="IPR051393">
    <property type="entry name" value="ABC_transporter_permease"/>
</dbReference>
<sequence>MRTNRRKYNEWITAYLFLLPDVAGLTLFVFVPILYALYISLFDWNLLSPKVFIGFDNYAQMFKDNQWWKSLEITFIYAIIYVPLLFISSLFFAVLLSNFKGKFMNTVRTLYLMPFAITSVISAVIWIFLLDPRSGFVNKALALVGIPHQPFLGSITQALPTIILVLIWINLGYNMTIFLASIKDIPADYYEAARMDGANRWDAFRYITFPLLRGISVFILVVSTIGSFQVFDQIKVMTGGGPANATEVSVLYLYKQGFQLLNMGYTSALATMLFLIIFILSIAQLKIFSNKE</sequence>
<dbReference type="PANTHER" id="PTHR30193">
    <property type="entry name" value="ABC TRANSPORTER PERMEASE PROTEIN"/>
    <property type="match status" value="1"/>
</dbReference>
<protein>
    <submittedName>
        <fullName evidence="9">Sugar ABC transporter permease</fullName>
    </submittedName>
</protein>
<proteinExistence type="inferred from homology"/>
<feature type="transmembrane region" description="Helical" evidence="7">
    <location>
        <begin position="12"/>
        <end position="38"/>
    </location>
</feature>
<name>A0A6B8RY89_9BACL</name>
<evidence type="ECO:0000256" key="3">
    <source>
        <dbReference type="ARBA" id="ARBA00022475"/>
    </source>
</evidence>
<dbReference type="Gene3D" id="1.10.3720.10">
    <property type="entry name" value="MetI-like"/>
    <property type="match status" value="1"/>
</dbReference>
<dbReference type="GO" id="GO:0005886">
    <property type="term" value="C:plasma membrane"/>
    <property type="evidence" value="ECO:0007669"/>
    <property type="project" value="UniProtKB-SubCell"/>
</dbReference>
<dbReference type="InterPro" id="IPR000515">
    <property type="entry name" value="MetI-like"/>
</dbReference>
<feature type="transmembrane region" description="Helical" evidence="7">
    <location>
        <begin position="75"/>
        <end position="97"/>
    </location>
</feature>
<dbReference type="PROSITE" id="PS50928">
    <property type="entry name" value="ABC_TM1"/>
    <property type="match status" value="1"/>
</dbReference>
<evidence type="ECO:0000256" key="1">
    <source>
        <dbReference type="ARBA" id="ARBA00004651"/>
    </source>
</evidence>
<evidence type="ECO:0000313" key="9">
    <source>
        <dbReference type="EMBL" id="QGR00254.1"/>
    </source>
</evidence>
<evidence type="ECO:0000256" key="6">
    <source>
        <dbReference type="ARBA" id="ARBA00023136"/>
    </source>
</evidence>
<dbReference type="EMBL" id="CP034235">
    <property type="protein sequence ID" value="QGR00254.1"/>
    <property type="molecule type" value="Genomic_DNA"/>
</dbReference>
<keyword evidence="3" id="KW-1003">Cell membrane</keyword>
<dbReference type="Pfam" id="PF00528">
    <property type="entry name" value="BPD_transp_1"/>
    <property type="match status" value="1"/>
</dbReference>
<gene>
    <name evidence="9" type="ORF">EHS13_26490</name>
</gene>
<keyword evidence="5 7" id="KW-1133">Transmembrane helix</keyword>
<dbReference type="Proteomes" id="UP000426246">
    <property type="component" value="Chromosome"/>
</dbReference>
<comment type="subcellular location">
    <subcellularLocation>
        <location evidence="1 7">Cell membrane</location>
        <topology evidence="1 7">Multi-pass membrane protein</topology>
    </subcellularLocation>
</comment>
<evidence type="ECO:0000256" key="2">
    <source>
        <dbReference type="ARBA" id="ARBA00022448"/>
    </source>
</evidence>
<accession>A0A6B8RY89</accession>